<reference evidence="2 3" key="1">
    <citation type="submission" date="2014-08" db="EMBL/GenBank/DDBJ databases">
        <authorList>
            <person name="Chen Y.-H."/>
        </authorList>
    </citation>
    <scope>NUCLEOTIDE SEQUENCE [LARGE SCALE GENOMIC DNA]</scope>
</reference>
<evidence type="ECO:0000256" key="1">
    <source>
        <dbReference type="SAM" id="Coils"/>
    </source>
</evidence>
<keyword evidence="1" id="KW-0175">Coiled coil</keyword>
<organism evidence="2 3">
    <name type="scientific">Neorhizobium galegae bv. officinalis</name>
    <dbReference type="NCBI Taxonomy" id="323656"/>
    <lineage>
        <taxon>Bacteria</taxon>
        <taxon>Pseudomonadati</taxon>
        <taxon>Pseudomonadota</taxon>
        <taxon>Alphaproteobacteria</taxon>
        <taxon>Hyphomicrobiales</taxon>
        <taxon>Rhizobiaceae</taxon>
        <taxon>Rhizobium/Agrobacterium group</taxon>
        <taxon>Neorhizobium</taxon>
    </lineage>
</organism>
<accession>A0A0T7GRK6</accession>
<dbReference type="EMBL" id="CCRK01000006">
    <property type="protein sequence ID" value="CDZ49846.1"/>
    <property type="molecule type" value="Genomic_DNA"/>
</dbReference>
<dbReference type="Proteomes" id="UP000039660">
    <property type="component" value="Unassembled WGS sequence"/>
</dbReference>
<feature type="coiled-coil region" evidence="1">
    <location>
        <begin position="51"/>
        <end position="110"/>
    </location>
</feature>
<sequence>MGVVVKNLYSVGDRWKFRKVIPQRLRRFIEGQPTEFIRWLGKGPKTDGSILRKYAQASQECEALLQQARKRAERRFDELSSEAIAHIIANERHRLLVEEDEHRFDEEEDELFEAVRVQVSFIPGAYSDHDPDRRWSKRQDTYQELLAAYRHDWGASVDDMSSLAYRRWRNQILDAQALWAHDHAGRDIFITNDHRLKVLEGNPGFPAIAIRTAEEAAALL</sequence>
<name>A0A0T7GRK6_NEOGA</name>
<evidence type="ECO:0000313" key="3">
    <source>
        <dbReference type="Proteomes" id="UP000039660"/>
    </source>
</evidence>
<proteinExistence type="predicted"/>
<dbReference type="RefSeq" id="WP_046636031.1">
    <property type="nucleotide sequence ID" value="NZ_CCRK01000006.1"/>
</dbReference>
<protein>
    <submittedName>
        <fullName evidence="2">Uncharacterized protein</fullName>
    </submittedName>
</protein>
<evidence type="ECO:0000313" key="2">
    <source>
        <dbReference type="EMBL" id="CDZ49846.1"/>
    </source>
</evidence>
<gene>
    <name evidence="2" type="ORF">NGAL_HAMBI1189_31710</name>
</gene>
<dbReference type="AlphaFoldDB" id="A0A0T7GRK6"/>